<evidence type="ECO:0000256" key="5">
    <source>
        <dbReference type="ARBA" id="ARBA00023136"/>
    </source>
</evidence>
<protein>
    <submittedName>
        <fullName evidence="7">Integral membrane protein DUF92-domain-containing protein</fullName>
    </submittedName>
</protein>
<evidence type="ECO:0000256" key="3">
    <source>
        <dbReference type="ARBA" id="ARBA00022692"/>
    </source>
</evidence>
<sequence>MATFFTTPMIVPYYGTAAFATILGLHGKRSGSLSTSGAIAAAVLGYAALGNPLAVFGVAMLTMYFAGSRATKVKAAHKATLEEYHATEASNGTIKAGGNRDAVQVLANGLFGAACAVAWRVLYSGEFADGKEWTGRLWMGVKGERWCAVDARWGWSKALILGAVAFWGACAGDTFASELGMLSTPPPVLITTLRTVPRGTNGGVSPWGLLVSLLGGLLVGTTTALSLAYENPECAGFSDSRWGLPWWALVVGVGGWSGLVGSLVDSFLGATVQQSLYSSSRLKIVHSRAKKDEDDVVANVPGSGFNLITNNGVNLVSAAGTAAFVVWWASPGL</sequence>
<comment type="subcellular location">
    <subcellularLocation>
        <location evidence="1">Membrane</location>
        <topology evidence="1">Multi-pass membrane protein</topology>
    </subcellularLocation>
</comment>
<comment type="caution">
    <text evidence="7">The sequence shown here is derived from an EMBL/GenBank/DDBJ whole genome shotgun (WGS) entry which is preliminary data.</text>
</comment>
<dbReference type="OrthoDB" id="30881at2759"/>
<dbReference type="Pfam" id="PF01940">
    <property type="entry name" value="DUF92"/>
    <property type="match status" value="1"/>
</dbReference>
<dbReference type="InterPro" id="IPR002794">
    <property type="entry name" value="DUF92_TMEM19"/>
</dbReference>
<evidence type="ECO:0000256" key="1">
    <source>
        <dbReference type="ARBA" id="ARBA00004141"/>
    </source>
</evidence>
<organism evidence="7 8">
    <name type="scientific">Leucosporidium creatinivorum</name>
    <dbReference type="NCBI Taxonomy" id="106004"/>
    <lineage>
        <taxon>Eukaryota</taxon>
        <taxon>Fungi</taxon>
        <taxon>Dikarya</taxon>
        <taxon>Basidiomycota</taxon>
        <taxon>Pucciniomycotina</taxon>
        <taxon>Microbotryomycetes</taxon>
        <taxon>Leucosporidiales</taxon>
        <taxon>Leucosporidium</taxon>
    </lineage>
</organism>
<dbReference type="STRING" id="106004.A0A1Y2DDN7"/>
<evidence type="ECO:0000256" key="2">
    <source>
        <dbReference type="ARBA" id="ARBA00009012"/>
    </source>
</evidence>
<name>A0A1Y2DDN7_9BASI</name>
<dbReference type="PANTHER" id="PTHR13353:SF5">
    <property type="entry name" value="TRANSMEMBRANE PROTEIN 19"/>
    <property type="match status" value="1"/>
</dbReference>
<evidence type="ECO:0000313" key="8">
    <source>
        <dbReference type="Proteomes" id="UP000193467"/>
    </source>
</evidence>
<evidence type="ECO:0000256" key="4">
    <source>
        <dbReference type="ARBA" id="ARBA00022989"/>
    </source>
</evidence>
<feature type="transmembrane region" description="Helical" evidence="6">
    <location>
        <begin position="244"/>
        <end position="264"/>
    </location>
</feature>
<gene>
    <name evidence="7" type="ORF">BCR35DRAFT_309742</name>
</gene>
<dbReference type="InParanoid" id="A0A1Y2DDN7"/>
<keyword evidence="3 6" id="KW-0812">Transmembrane</keyword>
<accession>A0A1Y2DDN7</accession>
<keyword evidence="5 6" id="KW-0472">Membrane</keyword>
<evidence type="ECO:0000313" key="7">
    <source>
        <dbReference type="EMBL" id="ORY56805.1"/>
    </source>
</evidence>
<proteinExistence type="inferred from homology"/>
<reference evidence="7 8" key="1">
    <citation type="submission" date="2016-07" db="EMBL/GenBank/DDBJ databases">
        <title>Pervasive Adenine N6-methylation of Active Genes in Fungi.</title>
        <authorList>
            <consortium name="DOE Joint Genome Institute"/>
            <person name="Mondo S.J."/>
            <person name="Dannebaum R.O."/>
            <person name="Kuo R.C."/>
            <person name="Labutti K."/>
            <person name="Haridas S."/>
            <person name="Kuo A."/>
            <person name="Salamov A."/>
            <person name="Ahrendt S.R."/>
            <person name="Lipzen A."/>
            <person name="Sullivan W."/>
            <person name="Andreopoulos W.B."/>
            <person name="Clum A."/>
            <person name="Lindquist E."/>
            <person name="Daum C."/>
            <person name="Ramamoorthy G.K."/>
            <person name="Gryganskyi A."/>
            <person name="Culley D."/>
            <person name="Magnuson J.K."/>
            <person name="James T.Y."/>
            <person name="O'Malley M.A."/>
            <person name="Stajich J.E."/>
            <person name="Spatafora J.W."/>
            <person name="Visel A."/>
            <person name="Grigoriev I.V."/>
        </authorList>
    </citation>
    <scope>NUCLEOTIDE SEQUENCE [LARGE SCALE GENOMIC DNA]</scope>
    <source>
        <strain evidence="7 8">62-1032</strain>
    </source>
</reference>
<dbReference type="GO" id="GO:0016020">
    <property type="term" value="C:membrane"/>
    <property type="evidence" value="ECO:0007669"/>
    <property type="project" value="UniProtKB-SubCell"/>
</dbReference>
<dbReference type="PANTHER" id="PTHR13353">
    <property type="entry name" value="TRANSMEMBRANE PROTEIN 19"/>
    <property type="match status" value="1"/>
</dbReference>
<dbReference type="EMBL" id="MCGR01000084">
    <property type="protein sequence ID" value="ORY56805.1"/>
    <property type="molecule type" value="Genomic_DNA"/>
</dbReference>
<dbReference type="Proteomes" id="UP000193467">
    <property type="component" value="Unassembled WGS sequence"/>
</dbReference>
<keyword evidence="4 6" id="KW-1133">Transmembrane helix</keyword>
<comment type="similarity">
    <text evidence="2">Belongs to the TMEM19 family.</text>
</comment>
<evidence type="ECO:0000256" key="6">
    <source>
        <dbReference type="SAM" id="Phobius"/>
    </source>
</evidence>
<feature type="transmembrane region" description="Helical" evidence="6">
    <location>
        <begin position="38"/>
        <end position="66"/>
    </location>
</feature>
<keyword evidence="8" id="KW-1185">Reference proteome</keyword>
<feature type="transmembrane region" description="Helical" evidence="6">
    <location>
        <begin position="207"/>
        <end position="229"/>
    </location>
</feature>
<dbReference type="AlphaFoldDB" id="A0A1Y2DDN7"/>